<evidence type="ECO:0000256" key="2">
    <source>
        <dbReference type="ARBA" id="ARBA00022630"/>
    </source>
</evidence>
<dbReference type="Pfam" id="PF01266">
    <property type="entry name" value="DAO"/>
    <property type="match status" value="1"/>
</dbReference>
<accession>M1UDN7</accession>
<dbReference type="InterPro" id="IPR045170">
    <property type="entry name" value="MTOX"/>
</dbReference>
<dbReference type="NCBIfam" id="NF008425">
    <property type="entry name" value="PRK11259.1"/>
    <property type="match status" value="1"/>
</dbReference>
<dbReference type="RefSeq" id="WP_015650518.1">
    <property type="nucleotide sequence ID" value="NC_020506.1"/>
</dbReference>
<keyword evidence="4" id="KW-0560">Oxidoreductase</keyword>
<dbReference type="SUPFAM" id="SSF51905">
    <property type="entry name" value="FAD/NAD(P)-binding domain"/>
    <property type="match status" value="1"/>
</dbReference>
<dbReference type="EMBL" id="CP004354">
    <property type="protein sequence ID" value="AGG66080.1"/>
    <property type="molecule type" value="Genomic_DNA"/>
</dbReference>
<dbReference type="OrthoDB" id="9806452at2"/>
<evidence type="ECO:0000313" key="7">
    <source>
        <dbReference type="Proteomes" id="UP000011760"/>
    </source>
</evidence>
<dbReference type="InterPro" id="IPR006076">
    <property type="entry name" value="FAD-dep_OxRdtase"/>
</dbReference>
<evidence type="ECO:0000256" key="1">
    <source>
        <dbReference type="ARBA" id="ARBA00001974"/>
    </source>
</evidence>
<dbReference type="Gene3D" id="3.50.50.60">
    <property type="entry name" value="FAD/NAD(P)-binding domain"/>
    <property type="match status" value="1"/>
</dbReference>
<comment type="cofactor">
    <cofactor evidence="1">
        <name>FAD</name>
        <dbReference type="ChEBI" id="CHEBI:57692"/>
    </cofactor>
</comment>
<reference evidence="6 7" key="1">
    <citation type="submission" date="2013-02" db="EMBL/GenBank/DDBJ databases">
        <title>The complete genome sequence of Corynebacterium callunae DSM 20147.</title>
        <authorList>
            <person name="Ruckert C."/>
            <person name="Albersmeier A."/>
            <person name="Kalinowski J."/>
        </authorList>
    </citation>
    <scope>NUCLEOTIDE SEQUENCE [LARGE SCALE GENOMIC DNA]</scope>
    <source>
        <strain evidence="6 7">DSM 20147</strain>
    </source>
</reference>
<keyword evidence="7" id="KW-1185">Reference proteome</keyword>
<dbReference type="GO" id="GO:0050660">
    <property type="term" value="F:flavin adenine dinucleotide binding"/>
    <property type="evidence" value="ECO:0007669"/>
    <property type="project" value="InterPro"/>
</dbReference>
<sequence length="395" mass="43164">MPKEEHYDYVVIGIGSIGSMALWQLSKLAASGKKILGIEQYGQVHPHGGYAGESRLFRVAVKEGGELVPLAQRAREMWLELNAISGRDVFLPIGALSIGPKGTVPIEATLSSIKEWNLEHDYFEPEELRERFPQFEVEDNMVGILDLNGGGIRPEVAVAVASDAAVELGAELRTHTRVDSINVETDENGAERVRIATQDGDVLAAHVIITTGSWAKELLPEFESKISITPITLTWMMPRNIAQFSPEKLPVFLYDTDLSSGSHFHVYGAPSLDGYTVKISHGHERKPVGSVAELNKVVSEETLDEFSINASGVVPDFYESCPRYSVHHDGFTENGKPIIDRLKDKPITVAVGMSGTGMKFAPIYGQIVAELAISGDSSVRPKAFGVEREVLNQNV</sequence>
<dbReference type="AlphaFoldDB" id="M1UDN7"/>
<evidence type="ECO:0000259" key="5">
    <source>
        <dbReference type="Pfam" id="PF01266"/>
    </source>
</evidence>
<dbReference type="PATRIC" id="fig|1121353.3.peg.651"/>
<dbReference type="InterPro" id="IPR036188">
    <property type="entry name" value="FAD/NAD-bd_sf"/>
</dbReference>
<dbReference type="GO" id="GO:0008115">
    <property type="term" value="F:sarcosine oxidase activity"/>
    <property type="evidence" value="ECO:0007669"/>
    <property type="project" value="TreeGrafter"/>
</dbReference>
<organism evidence="6 7">
    <name type="scientific">Corynebacterium callunae DSM 20147</name>
    <dbReference type="NCBI Taxonomy" id="1121353"/>
    <lineage>
        <taxon>Bacteria</taxon>
        <taxon>Bacillati</taxon>
        <taxon>Actinomycetota</taxon>
        <taxon>Actinomycetes</taxon>
        <taxon>Mycobacteriales</taxon>
        <taxon>Corynebacteriaceae</taxon>
        <taxon>Corynebacterium</taxon>
    </lineage>
</organism>
<dbReference type="STRING" id="1121353.H924_03150"/>
<gene>
    <name evidence="6" type="ORF">H924_03150</name>
</gene>
<dbReference type="HOGENOM" id="CLU_007884_2_1_11"/>
<keyword evidence="3" id="KW-0274">FAD</keyword>
<name>M1UDN7_9CORY</name>
<evidence type="ECO:0000313" key="6">
    <source>
        <dbReference type="EMBL" id="AGG66080.1"/>
    </source>
</evidence>
<dbReference type="Proteomes" id="UP000011760">
    <property type="component" value="Chromosome"/>
</dbReference>
<evidence type="ECO:0000256" key="3">
    <source>
        <dbReference type="ARBA" id="ARBA00022827"/>
    </source>
</evidence>
<dbReference type="Gene3D" id="3.30.9.10">
    <property type="entry name" value="D-Amino Acid Oxidase, subunit A, domain 2"/>
    <property type="match status" value="1"/>
</dbReference>
<protein>
    <submittedName>
        <fullName evidence="6">Putative sarcosine oxidase</fullName>
    </submittedName>
</protein>
<feature type="domain" description="FAD dependent oxidoreductase" evidence="5">
    <location>
        <begin position="8"/>
        <end position="371"/>
    </location>
</feature>
<evidence type="ECO:0000256" key="4">
    <source>
        <dbReference type="ARBA" id="ARBA00023002"/>
    </source>
</evidence>
<dbReference type="KEGG" id="ccn:H924_03150"/>
<dbReference type="PANTHER" id="PTHR10961">
    <property type="entry name" value="PEROXISOMAL SARCOSINE OXIDASE"/>
    <property type="match status" value="1"/>
</dbReference>
<dbReference type="eggNOG" id="COG0665">
    <property type="taxonomic scope" value="Bacteria"/>
</dbReference>
<dbReference type="PANTHER" id="PTHR10961:SF7">
    <property type="entry name" value="FAD DEPENDENT OXIDOREDUCTASE DOMAIN-CONTAINING PROTEIN"/>
    <property type="match status" value="1"/>
</dbReference>
<proteinExistence type="predicted"/>
<keyword evidence="2" id="KW-0285">Flavoprotein</keyword>